<dbReference type="OrthoDB" id="530515at2"/>
<dbReference type="Proteomes" id="UP000051084">
    <property type="component" value="Unassembled WGS sequence"/>
</dbReference>
<dbReference type="PATRIC" id="fig|1423742.4.peg.283"/>
<dbReference type="STRING" id="417373.GCA_001570685_00687"/>
<evidence type="ECO:0008006" key="3">
    <source>
        <dbReference type="Google" id="ProtNLM"/>
    </source>
</evidence>
<dbReference type="EMBL" id="AZGC01000010">
    <property type="protein sequence ID" value="KRL96271.1"/>
    <property type="molecule type" value="Genomic_DNA"/>
</dbReference>
<proteinExistence type="predicted"/>
<organism evidence="1 2">
    <name type="scientific">Limosilactobacillus equigenerosi DSM 18793 = JCM 14505</name>
    <dbReference type="NCBI Taxonomy" id="1423742"/>
    <lineage>
        <taxon>Bacteria</taxon>
        <taxon>Bacillati</taxon>
        <taxon>Bacillota</taxon>
        <taxon>Bacilli</taxon>
        <taxon>Lactobacillales</taxon>
        <taxon>Lactobacillaceae</taxon>
        <taxon>Limosilactobacillus</taxon>
    </lineage>
</organism>
<comment type="caution">
    <text evidence="1">The sequence shown here is derived from an EMBL/GenBank/DDBJ whole genome shotgun (WGS) entry which is preliminary data.</text>
</comment>
<protein>
    <recommendedName>
        <fullName evidence="3">Bacterial Pleckstrin homology domain-containing protein</fullName>
    </recommendedName>
</protein>
<reference evidence="1 2" key="1">
    <citation type="journal article" date="2015" name="Genome Announc.">
        <title>Expanding the biotechnology potential of lactobacilli through comparative genomics of 213 strains and associated genera.</title>
        <authorList>
            <person name="Sun Z."/>
            <person name="Harris H.M."/>
            <person name="McCann A."/>
            <person name="Guo C."/>
            <person name="Argimon S."/>
            <person name="Zhang W."/>
            <person name="Yang X."/>
            <person name="Jeffery I.B."/>
            <person name="Cooney J.C."/>
            <person name="Kagawa T.F."/>
            <person name="Liu W."/>
            <person name="Song Y."/>
            <person name="Salvetti E."/>
            <person name="Wrobel A."/>
            <person name="Rasinkangas P."/>
            <person name="Parkhill J."/>
            <person name="Rea M.C."/>
            <person name="O'Sullivan O."/>
            <person name="Ritari J."/>
            <person name="Douillard F.P."/>
            <person name="Paul Ross R."/>
            <person name="Yang R."/>
            <person name="Briner A.E."/>
            <person name="Felis G.E."/>
            <person name="de Vos W.M."/>
            <person name="Barrangou R."/>
            <person name="Klaenhammer T.R."/>
            <person name="Caufield P.W."/>
            <person name="Cui Y."/>
            <person name="Zhang H."/>
            <person name="O'Toole P.W."/>
        </authorList>
    </citation>
    <scope>NUCLEOTIDE SEQUENCE [LARGE SCALE GENOMIC DNA]</scope>
    <source>
        <strain evidence="1 2">DSM 18793</strain>
    </source>
</reference>
<gene>
    <name evidence="1" type="ORF">FC21_GL000268</name>
</gene>
<accession>A0A0R1USY9</accession>
<dbReference type="AlphaFoldDB" id="A0A0R1USY9"/>
<keyword evidence="2" id="KW-1185">Reference proteome</keyword>
<evidence type="ECO:0000313" key="2">
    <source>
        <dbReference type="Proteomes" id="UP000051084"/>
    </source>
</evidence>
<name>A0A0R1USY9_9LACO</name>
<dbReference type="RefSeq" id="WP_054652764.1">
    <property type="nucleotide sequence ID" value="NZ_AZGC01000010.1"/>
</dbReference>
<evidence type="ECO:0000313" key="1">
    <source>
        <dbReference type="EMBL" id="KRL96271.1"/>
    </source>
</evidence>
<sequence>MENKVTLTPDALIIIPQGLDKLWALKKQLTIPLSHVMGATIDPEILQEFKGLRAPGTNVPGYTAGTFHHDGRKTFYNLKHTSTPVVIQLTNDDYDQLVLGIDDARKLVDQINIAISSQA</sequence>